<gene>
    <name evidence="1" type="ORF">B0H17DRAFT_1207470</name>
</gene>
<name>A0AAD7D2S0_MYCRO</name>
<dbReference type="AlphaFoldDB" id="A0AAD7D2S0"/>
<accession>A0AAD7D2S0</accession>
<evidence type="ECO:0000313" key="2">
    <source>
        <dbReference type="Proteomes" id="UP001221757"/>
    </source>
</evidence>
<sequence length="174" mass="17324">MMFTSSPLGFSVSASPVSSRDAEVAGRDTVPNASVLPLTVFSVFQTLKVATDAILPGLDSIVIAEGLADSAGSVAPLLTELTDALNTATTSLATPSPGDAGGANEDIATLVASILDGVNTALNKLVPKLGLDGLFTPVDGALTGLLAGLGGILPPVLALVGGMRVIYLNAQPDL</sequence>
<organism evidence="1 2">
    <name type="scientific">Mycena rosella</name>
    <name type="common">Pink bonnet</name>
    <name type="synonym">Agaricus rosellus</name>
    <dbReference type="NCBI Taxonomy" id="1033263"/>
    <lineage>
        <taxon>Eukaryota</taxon>
        <taxon>Fungi</taxon>
        <taxon>Dikarya</taxon>
        <taxon>Basidiomycota</taxon>
        <taxon>Agaricomycotina</taxon>
        <taxon>Agaricomycetes</taxon>
        <taxon>Agaricomycetidae</taxon>
        <taxon>Agaricales</taxon>
        <taxon>Marasmiineae</taxon>
        <taxon>Mycenaceae</taxon>
        <taxon>Mycena</taxon>
    </lineage>
</organism>
<protein>
    <submittedName>
        <fullName evidence="1">Uncharacterized protein</fullName>
    </submittedName>
</protein>
<keyword evidence="2" id="KW-1185">Reference proteome</keyword>
<evidence type="ECO:0000313" key="1">
    <source>
        <dbReference type="EMBL" id="KAJ7676196.1"/>
    </source>
</evidence>
<dbReference type="Proteomes" id="UP001221757">
    <property type="component" value="Unassembled WGS sequence"/>
</dbReference>
<dbReference type="EMBL" id="JARKIE010000145">
    <property type="protein sequence ID" value="KAJ7676196.1"/>
    <property type="molecule type" value="Genomic_DNA"/>
</dbReference>
<reference evidence="1" key="1">
    <citation type="submission" date="2023-03" db="EMBL/GenBank/DDBJ databases">
        <title>Massive genome expansion in bonnet fungi (Mycena s.s.) driven by repeated elements and novel gene families across ecological guilds.</title>
        <authorList>
            <consortium name="Lawrence Berkeley National Laboratory"/>
            <person name="Harder C.B."/>
            <person name="Miyauchi S."/>
            <person name="Viragh M."/>
            <person name="Kuo A."/>
            <person name="Thoen E."/>
            <person name="Andreopoulos B."/>
            <person name="Lu D."/>
            <person name="Skrede I."/>
            <person name="Drula E."/>
            <person name="Henrissat B."/>
            <person name="Morin E."/>
            <person name="Kohler A."/>
            <person name="Barry K."/>
            <person name="LaButti K."/>
            <person name="Morin E."/>
            <person name="Salamov A."/>
            <person name="Lipzen A."/>
            <person name="Mereny Z."/>
            <person name="Hegedus B."/>
            <person name="Baldrian P."/>
            <person name="Stursova M."/>
            <person name="Weitz H."/>
            <person name="Taylor A."/>
            <person name="Grigoriev I.V."/>
            <person name="Nagy L.G."/>
            <person name="Martin F."/>
            <person name="Kauserud H."/>
        </authorList>
    </citation>
    <scope>NUCLEOTIDE SEQUENCE</scope>
    <source>
        <strain evidence="1">CBHHK067</strain>
    </source>
</reference>
<proteinExistence type="predicted"/>
<comment type="caution">
    <text evidence="1">The sequence shown here is derived from an EMBL/GenBank/DDBJ whole genome shotgun (WGS) entry which is preliminary data.</text>
</comment>